<protein>
    <recommendedName>
        <fullName evidence="2">Glycosyl transferase family 1 domain-containing protein</fullName>
    </recommendedName>
</protein>
<reference evidence="3" key="1">
    <citation type="submission" date="2018-11" db="EMBL/GenBank/DDBJ databases">
        <authorList>
            <person name="Alioto T."/>
            <person name="Alioto T."/>
        </authorList>
    </citation>
    <scope>NUCLEOTIDE SEQUENCE</scope>
</reference>
<dbReference type="OrthoDB" id="512920at2759"/>
<gene>
    <name evidence="3" type="ORF">MGAL_10B085336</name>
</gene>
<dbReference type="PANTHER" id="PTHR46660:SF2">
    <property type="entry name" value="GLYCOSYLTRANSFERASE 1 DOMAIN-CONTAINING PROTEIN 1"/>
    <property type="match status" value="1"/>
</dbReference>
<feature type="domain" description="Glycosyl transferase family 1" evidence="2">
    <location>
        <begin position="166"/>
        <end position="316"/>
    </location>
</feature>
<keyword evidence="1" id="KW-0808">Transferase</keyword>
<evidence type="ECO:0000313" key="4">
    <source>
        <dbReference type="Proteomes" id="UP000596742"/>
    </source>
</evidence>
<organism evidence="3 4">
    <name type="scientific">Mytilus galloprovincialis</name>
    <name type="common">Mediterranean mussel</name>
    <dbReference type="NCBI Taxonomy" id="29158"/>
    <lineage>
        <taxon>Eukaryota</taxon>
        <taxon>Metazoa</taxon>
        <taxon>Spiralia</taxon>
        <taxon>Lophotrochozoa</taxon>
        <taxon>Mollusca</taxon>
        <taxon>Bivalvia</taxon>
        <taxon>Autobranchia</taxon>
        <taxon>Pteriomorphia</taxon>
        <taxon>Mytilida</taxon>
        <taxon>Mytiloidea</taxon>
        <taxon>Mytilidae</taxon>
        <taxon>Mytilinae</taxon>
        <taxon>Mytilus</taxon>
    </lineage>
</organism>
<sequence length="342" mass="38782">MNILLISHLQKGSGNLHTIERIRTYLSDVDYKCTLTSPEEFDNEDDLKSYVTANSIKLIIGLHAFRAGKLLQDAKINYVLVIGGTDVNEDYRNQNKMNVMTQSVLSSRKIIVFSNGLRRKVQELWPVIPQDKIIEIKQGVQTCPSKFSLTDYIQQHHSDVYTTDMVICLCVGSIRPVKNPLYLVQEFSELHKRRQNIVYVICGPVVDEEYGKLFITEIDSLPGVIFIPGLPLTDAHAAIQQSFAYINCSNSEGMALAILEAMMLEVPVVVRNIDGNKDIVEHGVNGFVFSDPKQCIEYVEELFLDSNLRDNTVRSASEYVRREHSVDTERLKYCDVVKSCLE</sequence>
<name>A0A8B6EXV7_MYTGA</name>
<dbReference type="SUPFAM" id="SSF53756">
    <property type="entry name" value="UDP-Glycosyltransferase/glycogen phosphorylase"/>
    <property type="match status" value="1"/>
</dbReference>
<dbReference type="GO" id="GO:0016757">
    <property type="term" value="F:glycosyltransferase activity"/>
    <property type="evidence" value="ECO:0007669"/>
    <property type="project" value="UniProtKB-KW"/>
</dbReference>
<keyword evidence="1" id="KW-0328">Glycosyltransferase</keyword>
<dbReference type="PANTHER" id="PTHR46660">
    <property type="match status" value="1"/>
</dbReference>
<dbReference type="Proteomes" id="UP000596742">
    <property type="component" value="Unassembled WGS sequence"/>
</dbReference>
<comment type="caution">
    <text evidence="3">The sequence shown here is derived from an EMBL/GenBank/DDBJ whole genome shotgun (WGS) entry which is preliminary data.</text>
</comment>
<dbReference type="InterPro" id="IPR001296">
    <property type="entry name" value="Glyco_trans_1"/>
</dbReference>
<accession>A0A8B6EXV7</accession>
<dbReference type="InterPro" id="IPR052622">
    <property type="entry name" value="Glycosyltransferase_G1"/>
</dbReference>
<dbReference type="AlphaFoldDB" id="A0A8B6EXV7"/>
<evidence type="ECO:0000256" key="1">
    <source>
        <dbReference type="ARBA" id="ARBA00022676"/>
    </source>
</evidence>
<proteinExistence type="predicted"/>
<evidence type="ECO:0000313" key="3">
    <source>
        <dbReference type="EMBL" id="VDI40791.1"/>
    </source>
</evidence>
<evidence type="ECO:0000259" key="2">
    <source>
        <dbReference type="Pfam" id="PF00534"/>
    </source>
</evidence>
<keyword evidence="4" id="KW-1185">Reference proteome</keyword>
<dbReference type="Gene3D" id="3.40.50.2000">
    <property type="entry name" value="Glycogen Phosphorylase B"/>
    <property type="match status" value="2"/>
</dbReference>
<dbReference type="Pfam" id="PF00534">
    <property type="entry name" value="Glycos_transf_1"/>
    <property type="match status" value="1"/>
</dbReference>
<dbReference type="EMBL" id="UYJE01005826">
    <property type="protein sequence ID" value="VDI40791.1"/>
    <property type="molecule type" value="Genomic_DNA"/>
</dbReference>
<dbReference type="CDD" id="cd03801">
    <property type="entry name" value="GT4_PimA-like"/>
    <property type="match status" value="1"/>
</dbReference>